<feature type="signal peptide" evidence="2">
    <location>
        <begin position="1"/>
        <end position="20"/>
    </location>
</feature>
<evidence type="ECO:0000256" key="1">
    <source>
        <dbReference type="SAM" id="MobiDB-lite"/>
    </source>
</evidence>
<proteinExistence type="predicted"/>
<evidence type="ECO:0000313" key="4">
    <source>
        <dbReference type="EMBL" id="UTY34041.1"/>
    </source>
</evidence>
<sequence>MYKKCACLFFALILCFSLGAQNTDLPWSEVAENQEQKTEAGTGQGGGTSSSSTPSQSQPEANSNSASQTQPEENSNPASQAQAETNSNATPQTQPAPSANPQAQTSEIKPEETKINILVFAQAMSLAVANDKALYSRNSGARAAIPEQDRLRSAKVVHKFSGGVTEIMNSGTLPIFFAAGKDGFVTRYSYPKFEPDTWQLSSMPIQKIAVHPKGQLVAVYETNGFSIHQVSLWDWAKKKTLFSKRLSDSVVSLSWSANGTYLFVGNRSTDGITVLDSKGIVQNIYQEAPGIVSLAATESAEKNIVTYGESGRLVYTDIAKKKKLKEFRTENKLENPNLIKNFTRIIGYKGNNVYVIDAATGQTISKHQAGYALFASKIQDSIPIWIERTRRKNEWCIRQGDASSNGFYVPGNSKITAARHIKNHMIIGTQDGSIYMIGLNENSSVNLEKPLTYAGSKIDDITSDGNVLYILKSGKIYVQNSPEEKTVPIIEDLKANKFKFYNNGFLLWSDIKKGTPISHYSLDTKTLKNIIVPKETVISVSFYKNLFLYVESFNGVTLVNFDNGKKEFVYTAPGIQNAVQVDDNTMLIAKSAIGRTQSPVFIINTLTEETSPIPMEGNLAFSLEQNESRPNSLACFLVGTNPSTKTELLHISLNRKNPIDSTFKPILSYKEESVDAFLEISGNDILTNLGNSSLVHYNTSSKQARRLSRFYGFPKEAIILKKYFVSLNFGDTVSWYERKTGAMLKTVTVE</sequence>
<name>A0AAE9MUK1_9SPIR</name>
<gene>
    <name evidence="4" type="ORF">E4N74_08510</name>
    <name evidence="3" type="ORF">E4N76_09555</name>
</gene>
<dbReference type="Proteomes" id="UP001058682">
    <property type="component" value="Chromosome"/>
</dbReference>
<evidence type="ECO:0000313" key="3">
    <source>
        <dbReference type="EMBL" id="UTY29191.1"/>
    </source>
</evidence>
<feature type="compositionally biased region" description="Low complexity" evidence="1">
    <location>
        <begin position="49"/>
        <end position="59"/>
    </location>
</feature>
<keyword evidence="6" id="KW-1185">Reference proteome</keyword>
<feature type="compositionally biased region" description="Polar residues" evidence="1">
    <location>
        <begin position="60"/>
        <end position="107"/>
    </location>
</feature>
<keyword evidence="2" id="KW-0732">Signal</keyword>
<dbReference type="RefSeq" id="WP_145475325.1">
    <property type="nucleotide sequence ID" value="NZ_CP038802.1"/>
</dbReference>
<dbReference type="InterPro" id="IPR015943">
    <property type="entry name" value="WD40/YVTN_repeat-like_dom_sf"/>
</dbReference>
<protein>
    <submittedName>
        <fullName evidence="4">WD40 repeat domain-containing protein</fullName>
    </submittedName>
</protein>
<evidence type="ECO:0000313" key="6">
    <source>
        <dbReference type="Proteomes" id="UP001059401"/>
    </source>
</evidence>
<dbReference type="EMBL" id="CP038804">
    <property type="protein sequence ID" value="UTY34041.1"/>
    <property type="molecule type" value="Genomic_DNA"/>
</dbReference>
<accession>A0AAE9MUK1</accession>
<dbReference type="Gene3D" id="2.130.10.10">
    <property type="entry name" value="YVTN repeat-like/Quinoprotein amine dehydrogenase"/>
    <property type="match status" value="1"/>
</dbReference>
<dbReference type="Proteomes" id="UP001059401">
    <property type="component" value="Chromosome"/>
</dbReference>
<feature type="region of interest" description="Disordered" evidence="1">
    <location>
        <begin position="31"/>
        <end position="108"/>
    </location>
</feature>
<feature type="chain" id="PRO_5041986161" evidence="2">
    <location>
        <begin position="21"/>
        <end position="750"/>
    </location>
</feature>
<dbReference type="SUPFAM" id="SSF82171">
    <property type="entry name" value="DPP6 N-terminal domain-like"/>
    <property type="match status" value="1"/>
</dbReference>
<organism evidence="4 5">
    <name type="scientific">Treponema putidum</name>
    <dbReference type="NCBI Taxonomy" id="221027"/>
    <lineage>
        <taxon>Bacteria</taxon>
        <taxon>Pseudomonadati</taxon>
        <taxon>Spirochaetota</taxon>
        <taxon>Spirochaetia</taxon>
        <taxon>Spirochaetales</taxon>
        <taxon>Treponemataceae</taxon>
        <taxon>Treponema</taxon>
    </lineage>
</organism>
<evidence type="ECO:0000313" key="5">
    <source>
        <dbReference type="Proteomes" id="UP001058682"/>
    </source>
</evidence>
<dbReference type="EMBL" id="CP038802">
    <property type="protein sequence ID" value="UTY29191.1"/>
    <property type="molecule type" value="Genomic_DNA"/>
</dbReference>
<reference evidence="4" key="1">
    <citation type="submission" date="2019-04" db="EMBL/GenBank/DDBJ databases">
        <title>Whole genome sequencing of oral phylogroup 2 treponemes.</title>
        <authorList>
            <person name="Chan Y."/>
            <person name="Zeng H.H."/>
            <person name="Yu X.L."/>
            <person name="Leung W.K."/>
            <person name="Watt R.M."/>
        </authorList>
    </citation>
    <scope>NUCLEOTIDE SEQUENCE</scope>
    <source>
        <strain evidence="4">OMZ 835</strain>
        <strain evidence="3">OMZ 847</strain>
    </source>
</reference>
<evidence type="ECO:0000256" key="2">
    <source>
        <dbReference type="SAM" id="SignalP"/>
    </source>
</evidence>
<dbReference type="AlphaFoldDB" id="A0AAE9MUK1"/>